<dbReference type="PANTHER" id="PTHR21266:SF32">
    <property type="entry name" value="CHOLESTEROL 7-DESATURASE NVD"/>
    <property type="match status" value="1"/>
</dbReference>
<dbReference type="Pfam" id="PF00355">
    <property type="entry name" value="Rieske"/>
    <property type="match status" value="1"/>
</dbReference>
<evidence type="ECO:0000256" key="2">
    <source>
        <dbReference type="ARBA" id="ARBA00004370"/>
    </source>
</evidence>
<dbReference type="Gene3D" id="3.90.380.10">
    <property type="entry name" value="Naphthalene 1,2-dioxygenase Alpha Subunit, Chain A, domain 1"/>
    <property type="match status" value="1"/>
</dbReference>
<dbReference type="EMBL" id="LIAV01000078">
    <property type="protein sequence ID" value="KRO40667.1"/>
    <property type="molecule type" value="Genomic_DNA"/>
</dbReference>
<name>A0A0R2PUL0_9GAMM</name>
<comment type="pathway">
    <text evidence="12">Steroid hormone biosynthesis; dafachronic acid biosynthesis.</text>
</comment>
<evidence type="ECO:0000256" key="8">
    <source>
        <dbReference type="ARBA" id="ARBA00023002"/>
    </source>
</evidence>
<evidence type="ECO:0000256" key="7">
    <source>
        <dbReference type="ARBA" id="ARBA00022989"/>
    </source>
</evidence>
<feature type="domain" description="Rieske" evidence="17">
    <location>
        <begin position="14"/>
        <end position="120"/>
    </location>
</feature>
<dbReference type="PANTHER" id="PTHR21266">
    <property type="entry name" value="IRON-SULFUR DOMAIN CONTAINING PROTEIN"/>
    <property type="match status" value="1"/>
</dbReference>
<keyword evidence="9" id="KW-0408">Iron</keyword>
<gene>
    <name evidence="18" type="ORF">ABR63_04685</name>
</gene>
<evidence type="ECO:0000256" key="11">
    <source>
        <dbReference type="ARBA" id="ARBA00023136"/>
    </source>
</evidence>
<dbReference type="EC" id="1.14.19.21" evidence="14"/>
<evidence type="ECO:0000256" key="9">
    <source>
        <dbReference type="ARBA" id="ARBA00023004"/>
    </source>
</evidence>
<evidence type="ECO:0000256" key="15">
    <source>
        <dbReference type="ARBA" id="ARBA00047853"/>
    </source>
</evidence>
<dbReference type="Gene3D" id="2.102.10.10">
    <property type="entry name" value="Rieske [2Fe-2S] iron-sulphur domain"/>
    <property type="match status" value="1"/>
</dbReference>
<organism evidence="18 19">
    <name type="scientific">SAR86 cluster bacterium BACL1 MAG-120920-bin57</name>
    <dbReference type="NCBI Taxonomy" id="1655571"/>
    <lineage>
        <taxon>Bacteria</taxon>
        <taxon>Pseudomonadati</taxon>
        <taxon>Pseudomonadota</taxon>
        <taxon>Gammaproteobacteria</taxon>
        <taxon>SAR86 cluster</taxon>
    </lineage>
</organism>
<dbReference type="GO" id="GO:0051537">
    <property type="term" value="F:2 iron, 2 sulfur cluster binding"/>
    <property type="evidence" value="ECO:0007669"/>
    <property type="project" value="UniProtKB-KW"/>
</dbReference>
<keyword evidence="7" id="KW-1133">Transmembrane helix</keyword>
<evidence type="ECO:0000256" key="13">
    <source>
        <dbReference type="ARBA" id="ARBA00025729"/>
    </source>
</evidence>
<dbReference type="Pfam" id="PF19298">
    <property type="entry name" value="KshA_C"/>
    <property type="match status" value="1"/>
</dbReference>
<dbReference type="Proteomes" id="UP000050874">
    <property type="component" value="Unassembled WGS sequence"/>
</dbReference>
<keyword evidence="5" id="KW-0001">2Fe-2S</keyword>
<dbReference type="GO" id="GO:0170056">
    <property type="term" value="F:cholesterol 7-desaturase [NAD(P)H] activity"/>
    <property type="evidence" value="ECO:0007669"/>
    <property type="project" value="UniProtKB-EC"/>
</dbReference>
<comment type="similarity">
    <text evidence="13">Belongs to the cholesterol 7-desaturase family.</text>
</comment>
<evidence type="ECO:0000256" key="6">
    <source>
        <dbReference type="ARBA" id="ARBA00022723"/>
    </source>
</evidence>
<dbReference type="InterPro" id="IPR017941">
    <property type="entry name" value="Rieske_2Fe-2S"/>
</dbReference>
<proteinExistence type="inferred from homology"/>
<evidence type="ECO:0000313" key="18">
    <source>
        <dbReference type="EMBL" id="KRO40667.1"/>
    </source>
</evidence>
<comment type="subcellular location">
    <subcellularLocation>
        <location evidence="2">Membrane</location>
    </subcellularLocation>
</comment>
<reference evidence="19" key="1">
    <citation type="submission" date="2015-10" db="EMBL/GenBank/DDBJ databases">
        <title>Metagenome-Assembled Genomes uncover a global brackish microbiome.</title>
        <authorList>
            <person name="Hugerth L.W."/>
            <person name="Larsson J."/>
            <person name="Alneberg J."/>
            <person name="Lindh M.V."/>
            <person name="Legrand C."/>
            <person name="Pinhassi J."/>
            <person name="Andersson A."/>
        </authorList>
    </citation>
    <scope>NUCLEOTIDE SEQUENCE [LARGE SCALE GENOMIC DNA]</scope>
</reference>
<comment type="catalytic activity">
    <reaction evidence="15">
        <text>cholesterol + NADH + O2 + H(+) = 7-dehydrocholesterol + NAD(+) + 2 H2O</text>
        <dbReference type="Rhea" id="RHEA:51644"/>
        <dbReference type="ChEBI" id="CHEBI:15377"/>
        <dbReference type="ChEBI" id="CHEBI:15378"/>
        <dbReference type="ChEBI" id="CHEBI:15379"/>
        <dbReference type="ChEBI" id="CHEBI:16113"/>
        <dbReference type="ChEBI" id="CHEBI:17759"/>
        <dbReference type="ChEBI" id="CHEBI:57540"/>
        <dbReference type="ChEBI" id="CHEBI:57945"/>
        <dbReference type="EC" id="1.14.19.21"/>
    </reaction>
    <physiologicalReaction direction="left-to-right" evidence="15">
        <dbReference type="Rhea" id="RHEA:51645"/>
    </physiologicalReaction>
</comment>
<keyword evidence="6" id="KW-0479">Metal-binding</keyword>
<comment type="cofactor">
    <cofactor evidence="1">
        <name>Fe cation</name>
        <dbReference type="ChEBI" id="CHEBI:24875"/>
    </cofactor>
</comment>
<evidence type="ECO:0000313" key="19">
    <source>
        <dbReference type="Proteomes" id="UP000050874"/>
    </source>
</evidence>
<dbReference type="PROSITE" id="PS51296">
    <property type="entry name" value="RIESKE"/>
    <property type="match status" value="1"/>
</dbReference>
<keyword evidence="8" id="KW-0560">Oxidoreductase</keyword>
<comment type="caution">
    <text evidence="18">The sequence shown here is derived from an EMBL/GenBank/DDBJ whole genome shotgun (WGS) entry which is preliminary data.</text>
</comment>
<evidence type="ECO:0000259" key="17">
    <source>
        <dbReference type="PROSITE" id="PS51296"/>
    </source>
</evidence>
<evidence type="ECO:0000256" key="5">
    <source>
        <dbReference type="ARBA" id="ARBA00022714"/>
    </source>
</evidence>
<comment type="catalytic activity">
    <reaction evidence="16">
        <text>cholesterol + NADPH + O2 + H(+) = 7-dehydrocholesterol + NADP(+) + 2 H2O</text>
        <dbReference type="Rhea" id="RHEA:45024"/>
        <dbReference type="ChEBI" id="CHEBI:15377"/>
        <dbReference type="ChEBI" id="CHEBI:15378"/>
        <dbReference type="ChEBI" id="CHEBI:15379"/>
        <dbReference type="ChEBI" id="CHEBI:16113"/>
        <dbReference type="ChEBI" id="CHEBI:17759"/>
        <dbReference type="ChEBI" id="CHEBI:57783"/>
        <dbReference type="ChEBI" id="CHEBI:58349"/>
        <dbReference type="EC" id="1.14.19.21"/>
    </reaction>
    <physiologicalReaction direction="left-to-right" evidence="16">
        <dbReference type="Rhea" id="RHEA:45025"/>
    </physiologicalReaction>
</comment>
<evidence type="ECO:0000256" key="3">
    <source>
        <dbReference type="ARBA" id="ARBA00004972"/>
    </source>
</evidence>
<evidence type="ECO:0000256" key="12">
    <source>
        <dbReference type="ARBA" id="ARBA00025712"/>
    </source>
</evidence>
<evidence type="ECO:0000256" key="1">
    <source>
        <dbReference type="ARBA" id="ARBA00001962"/>
    </source>
</evidence>
<keyword evidence="4" id="KW-0812">Transmembrane</keyword>
<dbReference type="GO" id="GO:0016020">
    <property type="term" value="C:membrane"/>
    <property type="evidence" value="ECO:0007669"/>
    <property type="project" value="UniProtKB-SubCell"/>
</dbReference>
<accession>A0A0R2PUL0</accession>
<protein>
    <recommendedName>
        <fullName evidence="14">cholesterol 7-desaturase</fullName>
        <ecNumber evidence="14">1.14.19.21</ecNumber>
    </recommendedName>
</protein>
<dbReference type="GO" id="GO:0008203">
    <property type="term" value="P:cholesterol metabolic process"/>
    <property type="evidence" value="ECO:0007669"/>
    <property type="project" value="InterPro"/>
</dbReference>
<keyword evidence="10" id="KW-0411">Iron-sulfur</keyword>
<dbReference type="SUPFAM" id="SSF55961">
    <property type="entry name" value="Bet v1-like"/>
    <property type="match status" value="1"/>
</dbReference>
<sequence length="334" mass="37756">MPKQEFPFPMPNGWFCVTRSHELKTGEVKSLKFCEKDVVAFRTETGVATLLDAFCPHLGAHLGEGGCVHGETIECPFHAWRWNTDGTCAEIPYAKNFPPKAKKTKIFNYPCVEINGFIWAWHHLLQEEPTWEVPAIEGFNGEDDKWGKIHYYDYNINTVLQEIAENDVDQAHFPKVHGSPSLPETESIQDGIYRKTIAETLMNPNNDSVSEEHKVPDQGMFTTTFTRESWGLGTVGLKMINLPPDGGEFIMINASCPVDNKNSILRWSMRVSKNIEDELGMAIIDGIANGVLDDMPIWDNKSYVSEPILCDGDGPINKFRKWVGQFYSVPIDNR</sequence>
<dbReference type="InterPro" id="IPR050584">
    <property type="entry name" value="Cholesterol_7-desaturase"/>
</dbReference>
<dbReference type="CDD" id="cd03469">
    <property type="entry name" value="Rieske_RO_Alpha_N"/>
    <property type="match status" value="1"/>
</dbReference>
<dbReference type="InterPro" id="IPR036922">
    <property type="entry name" value="Rieske_2Fe-2S_sf"/>
</dbReference>
<dbReference type="GO" id="GO:0005737">
    <property type="term" value="C:cytoplasm"/>
    <property type="evidence" value="ECO:0007669"/>
    <property type="project" value="TreeGrafter"/>
</dbReference>
<evidence type="ECO:0000256" key="14">
    <source>
        <dbReference type="ARBA" id="ARBA00026095"/>
    </source>
</evidence>
<dbReference type="AlphaFoldDB" id="A0A0R2PUL0"/>
<dbReference type="SUPFAM" id="SSF50022">
    <property type="entry name" value="ISP domain"/>
    <property type="match status" value="1"/>
</dbReference>
<keyword evidence="11" id="KW-0472">Membrane</keyword>
<dbReference type="GO" id="GO:0046872">
    <property type="term" value="F:metal ion binding"/>
    <property type="evidence" value="ECO:0007669"/>
    <property type="project" value="UniProtKB-KW"/>
</dbReference>
<dbReference type="InterPro" id="IPR045605">
    <property type="entry name" value="KshA-like_C"/>
</dbReference>
<evidence type="ECO:0000256" key="10">
    <source>
        <dbReference type="ARBA" id="ARBA00023014"/>
    </source>
</evidence>
<evidence type="ECO:0000256" key="4">
    <source>
        <dbReference type="ARBA" id="ARBA00022692"/>
    </source>
</evidence>
<evidence type="ECO:0000256" key="16">
    <source>
        <dbReference type="ARBA" id="ARBA00049548"/>
    </source>
</evidence>
<comment type="pathway">
    <text evidence="3">Hormone biosynthesis.</text>
</comment>